<evidence type="ECO:0000256" key="3">
    <source>
        <dbReference type="SAM" id="MobiDB-lite"/>
    </source>
</evidence>
<dbReference type="InParanoid" id="C0NTZ7"/>
<feature type="transmembrane region" description="Helical" evidence="4">
    <location>
        <begin position="50"/>
        <end position="77"/>
    </location>
</feature>
<feature type="compositionally biased region" description="Low complexity" evidence="3">
    <location>
        <begin position="176"/>
        <end position="193"/>
    </location>
</feature>
<evidence type="ECO:0000256" key="4">
    <source>
        <dbReference type="SAM" id="Phobius"/>
    </source>
</evidence>
<keyword evidence="4" id="KW-0812">Transmembrane</keyword>
<dbReference type="VEuPathDB" id="FungiDB:I7I50_05411"/>
<comment type="subcellular location">
    <subcellularLocation>
        <location evidence="1">Nucleus</location>
    </subcellularLocation>
</comment>
<dbReference type="STRING" id="447093.C0NTZ7"/>
<keyword evidence="2" id="KW-0539">Nucleus</keyword>
<dbReference type="GO" id="GO:0003677">
    <property type="term" value="F:DNA binding"/>
    <property type="evidence" value="ECO:0007669"/>
    <property type="project" value="InterPro"/>
</dbReference>
<dbReference type="SMART" id="SM00384">
    <property type="entry name" value="AT_hook"/>
    <property type="match status" value="4"/>
</dbReference>
<sequence length="420" mass="44812">MNGVIPTTIDKCSGPLIRPGSESGKRLAHVSCPPRAQRTSRYFPLFASPAIFFFFFVFIITITTTFFFVVVFVFFALPAVTAAPIRTIGHCPPSTTFPAAMADAPLPRKRGRPPKLDATGNPVKKPAQSDGPPRKRGRPRKNPSDPPKPVPAGPKRGRGRPRKDDPTAPSKKPRLSTDAAATTTTTISSSSKPAPTPSKRGRPKKSATEGAAKAVNGAGATGFLLDKIIGIYSLDCKEVEDNWPDDAEEMELTITRTSESPLGLIGGFNLGVIQGTMLFAADKRTLDKFRAVMSKRGRVAGGARGGNGEGETGSSDDGDDIPHAAGPAHVKDLRVYFSWRGRSTGEGEIHTEEGTSPQDGYLVFTSDEAITFNGVAGFPALGENCKFKGTKIDDDAADAPEPWTSFSRQAAEEAAVRRWG</sequence>
<organism evidence="5 6">
    <name type="scientific">Ajellomyces capsulatus (strain G186AR / H82 / ATCC MYA-2454 / RMSCC 2432)</name>
    <name type="common">Darling's disease fungus</name>
    <name type="synonym">Histoplasma capsulatum</name>
    <dbReference type="NCBI Taxonomy" id="447093"/>
    <lineage>
        <taxon>Eukaryota</taxon>
        <taxon>Fungi</taxon>
        <taxon>Dikarya</taxon>
        <taxon>Ascomycota</taxon>
        <taxon>Pezizomycotina</taxon>
        <taxon>Eurotiomycetes</taxon>
        <taxon>Eurotiomycetidae</taxon>
        <taxon>Onygenales</taxon>
        <taxon>Ajellomycetaceae</taxon>
        <taxon>Histoplasma</taxon>
    </lineage>
</organism>
<feature type="region of interest" description="Disordered" evidence="3">
    <location>
        <begin position="299"/>
        <end position="326"/>
    </location>
</feature>
<dbReference type="HOGENOM" id="CLU_054058_0_0_1"/>
<evidence type="ECO:0000313" key="6">
    <source>
        <dbReference type="Proteomes" id="UP000001631"/>
    </source>
</evidence>
<feature type="region of interest" description="Disordered" evidence="3">
    <location>
        <begin position="396"/>
        <end position="420"/>
    </location>
</feature>
<keyword evidence="4" id="KW-0472">Membrane</keyword>
<dbReference type="GO" id="GO:0006355">
    <property type="term" value="P:regulation of DNA-templated transcription"/>
    <property type="evidence" value="ECO:0007669"/>
    <property type="project" value="InterPro"/>
</dbReference>
<dbReference type="InterPro" id="IPR017956">
    <property type="entry name" value="AT_hook_DNA-bd_motif"/>
</dbReference>
<protein>
    <submittedName>
        <fullName evidence="5">Uncharacterized protein</fullName>
    </submittedName>
</protein>
<accession>C0NTZ7</accession>
<feature type="region of interest" description="Disordered" evidence="3">
    <location>
        <begin position="97"/>
        <end position="212"/>
    </location>
</feature>
<keyword evidence="6" id="KW-1185">Reference proteome</keyword>
<dbReference type="RefSeq" id="XP_045285989.1">
    <property type="nucleotide sequence ID" value="XM_045433676.1"/>
</dbReference>
<gene>
    <name evidence="5" type="ORF">HCBG_06627</name>
</gene>
<evidence type="ECO:0000256" key="2">
    <source>
        <dbReference type="ARBA" id="ARBA00023242"/>
    </source>
</evidence>
<name>C0NTZ7_AJECG</name>
<dbReference type="EMBL" id="GG663371">
    <property type="protein sequence ID" value="EEH05508.1"/>
    <property type="molecule type" value="Genomic_DNA"/>
</dbReference>
<dbReference type="GO" id="GO:0005634">
    <property type="term" value="C:nucleus"/>
    <property type="evidence" value="ECO:0007669"/>
    <property type="project" value="UniProtKB-SubCell"/>
</dbReference>
<dbReference type="InterPro" id="IPR000637">
    <property type="entry name" value="HMGI/Y_DNA-bd_CS"/>
</dbReference>
<dbReference type="Pfam" id="PF02178">
    <property type="entry name" value="AT_hook"/>
    <property type="match status" value="4"/>
</dbReference>
<dbReference type="PRINTS" id="PR00929">
    <property type="entry name" value="ATHOOK"/>
</dbReference>
<dbReference type="GeneID" id="69039643"/>
<keyword evidence="4" id="KW-1133">Transmembrane helix</keyword>
<dbReference type="Proteomes" id="UP000001631">
    <property type="component" value="Unassembled WGS sequence"/>
</dbReference>
<dbReference type="PROSITE" id="PS00354">
    <property type="entry name" value="HMGI_Y"/>
    <property type="match status" value="1"/>
</dbReference>
<feature type="compositionally biased region" description="Basic and acidic residues" evidence="3">
    <location>
        <begin position="410"/>
        <end position="420"/>
    </location>
</feature>
<proteinExistence type="predicted"/>
<evidence type="ECO:0000256" key="1">
    <source>
        <dbReference type="ARBA" id="ARBA00004123"/>
    </source>
</evidence>
<feature type="compositionally biased region" description="Gly residues" evidence="3">
    <location>
        <begin position="299"/>
        <end position="311"/>
    </location>
</feature>
<dbReference type="AlphaFoldDB" id="C0NTZ7"/>
<reference evidence="5" key="1">
    <citation type="submission" date="2009-02" db="EMBL/GenBank/DDBJ databases">
        <title>The Genome Sequence of Ajellomyces capsulatus strain G186AR.</title>
        <authorList>
            <consortium name="The Broad Institute Genome Sequencing Platform"/>
            <person name="Champion M."/>
            <person name="Cuomo C."/>
            <person name="Ma L.-J."/>
            <person name="Henn M.R."/>
            <person name="Sil A."/>
            <person name="Goldman B."/>
            <person name="Young S.K."/>
            <person name="Kodira C.D."/>
            <person name="Zeng Q."/>
            <person name="Koehrsen M."/>
            <person name="Alvarado L."/>
            <person name="Berlin A."/>
            <person name="Borenstein D."/>
            <person name="Chen Z."/>
            <person name="Engels R."/>
            <person name="Freedman E."/>
            <person name="Gellesch M."/>
            <person name="Goldberg J."/>
            <person name="Griggs A."/>
            <person name="Gujja S."/>
            <person name="Heiman D."/>
            <person name="Hepburn T."/>
            <person name="Howarth C."/>
            <person name="Jen D."/>
            <person name="Larson L."/>
            <person name="Lewis B."/>
            <person name="Mehta T."/>
            <person name="Park D."/>
            <person name="Pearson M."/>
            <person name="Roberts A."/>
            <person name="Saif S."/>
            <person name="Shea T."/>
            <person name="Shenoy N."/>
            <person name="Sisk P."/>
            <person name="Stolte C."/>
            <person name="Sykes S."/>
            <person name="Walk T."/>
            <person name="White J."/>
            <person name="Yandava C."/>
            <person name="Klein B."/>
            <person name="McEwen J.G."/>
            <person name="Puccia R."/>
            <person name="Goldman G.H."/>
            <person name="Felipe M.S."/>
            <person name="Nino-Vega G."/>
            <person name="San-Blas G."/>
            <person name="Taylor J."/>
            <person name="Mendoza L."/>
            <person name="Galagan J."/>
            <person name="Nusbaum C."/>
            <person name="Birren B."/>
        </authorList>
    </citation>
    <scope>NUCLEOTIDE SEQUENCE</scope>
    <source>
        <strain evidence="5">G186AR</strain>
    </source>
</reference>
<evidence type="ECO:0000313" key="5">
    <source>
        <dbReference type="EMBL" id="EEH05508.1"/>
    </source>
</evidence>